<comment type="caution">
    <text evidence="1">The sequence shown here is derived from an EMBL/GenBank/DDBJ whole genome shotgun (WGS) entry which is preliminary data.</text>
</comment>
<dbReference type="Proteomes" id="UP001458880">
    <property type="component" value="Unassembled WGS sequence"/>
</dbReference>
<proteinExistence type="predicted"/>
<dbReference type="EMBL" id="JASPKY010000157">
    <property type="protein sequence ID" value="KAK9729844.1"/>
    <property type="molecule type" value="Genomic_DNA"/>
</dbReference>
<gene>
    <name evidence="1" type="ORF">QE152_g15744</name>
</gene>
<accession>A0AAW1L4X8</accession>
<reference evidence="1 2" key="1">
    <citation type="journal article" date="2024" name="BMC Genomics">
        <title>De novo assembly and annotation of Popillia japonica's genome with initial clues to its potential as an invasive pest.</title>
        <authorList>
            <person name="Cucini C."/>
            <person name="Boschi S."/>
            <person name="Funari R."/>
            <person name="Cardaioli E."/>
            <person name="Iannotti N."/>
            <person name="Marturano G."/>
            <person name="Paoli F."/>
            <person name="Bruttini M."/>
            <person name="Carapelli A."/>
            <person name="Frati F."/>
            <person name="Nardi F."/>
        </authorList>
    </citation>
    <scope>NUCLEOTIDE SEQUENCE [LARGE SCALE GENOMIC DNA]</scope>
    <source>
        <strain evidence="1">DMR45628</strain>
    </source>
</reference>
<evidence type="ECO:0000313" key="2">
    <source>
        <dbReference type="Proteomes" id="UP001458880"/>
    </source>
</evidence>
<organism evidence="1 2">
    <name type="scientific">Popillia japonica</name>
    <name type="common">Japanese beetle</name>
    <dbReference type="NCBI Taxonomy" id="7064"/>
    <lineage>
        <taxon>Eukaryota</taxon>
        <taxon>Metazoa</taxon>
        <taxon>Ecdysozoa</taxon>
        <taxon>Arthropoda</taxon>
        <taxon>Hexapoda</taxon>
        <taxon>Insecta</taxon>
        <taxon>Pterygota</taxon>
        <taxon>Neoptera</taxon>
        <taxon>Endopterygota</taxon>
        <taxon>Coleoptera</taxon>
        <taxon>Polyphaga</taxon>
        <taxon>Scarabaeiformia</taxon>
        <taxon>Scarabaeidae</taxon>
        <taxon>Rutelinae</taxon>
        <taxon>Popillia</taxon>
    </lineage>
</organism>
<keyword evidence="2" id="KW-1185">Reference proteome</keyword>
<dbReference type="AlphaFoldDB" id="A0AAW1L4X8"/>
<evidence type="ECO:0000313" key="1">
    <source>
        <dbReference type="EMBL" id="KAK9729844.1"/>
    </source>
</evidence>
<name>A0AAW1L4X8_POPJA</name>
<sequence>MHCPCDDSNNLGICYVETSTEDRNASTEDNVLRSSVWSHLGPPTKFQSLQTPAISARKIDIMRALLSGKAKPATSHLYPAKSYCEGSILSRCNTRVHYEE</sequence>
<protein>
    <submittedName>
        <fullName evidence="1">Uncharacterized protein</fullName>
    </submittedName>
</protein>